<keyword evidence="1" id="KW-1133">Transmembrane helix</keyword>
<reference evidence="2 3" key="1">
    <citation type="submission" date="2020-04" db="EMBL/GenBank/DDBJ databases">
        <authorList>
            <person name="Zhang R."/>
            <person name="Schippers A."/>
        </authorList>
    </citation>
    <scope>NUCLEOTIDE SEQUENCE [LARGE SCALE GENOMIC DNA]</scope>
    <source>
        <strain evidence="2 3">DSM 109850</strain>
    </source>
</reference>
<feature type="transmembrane region" description="Helical" evidence="1">
    <location>
        <begin position="31"/>
        <end position="51"/>
    </location>
</feature>
<keyword evidence="1" id="KW-0812">Transmembrane</keyword>
<evidence type="ECO:0000313" key="2">
    <source>
        <dbReference type="EMBL" id="NMP22603.1"/>
    </source>
</evidence>
<keyword evidence="3" id="KW-1185">Reference proteome</keyword>
<accession>A0A7Y0L3W2</accession>
<gene>
    <name evidence="2" type="ORF">HIJ39_09595</name>
</gene>
<name>A0A7Y0L3W2_9FIRM</name>
<dbReference type="AlphaFoldDB" id="A0A7Y0L3W2"/>
<comment type="caution">
    <text evidence="2">The sequence shown here is derived from an EMBL/GenBank/DDBJ whole genome shotgun (WGS) entry which is preliminary data.</text>
</comment>
<dbReference type="Proteomes" id="UP000533476">
    <property type="component" value="Unassembled WGS sequence"/>
</dbReference>
<evidence type="ECO:0000313" key="3">
    <source>
        <dbReference type="Proteomes" id="UP000533476"/>
    </source>
</evidence>
<proteinExistence type="predicted"/>
<organism evidence="2 3">
    <name type="scientific">Sulfobacillus harzensis</name>
    <dbReference type="NCBI Taxonomy" id="2729629"/>
    <lineage>
        <taxon>Bacteria</taxon>
        <taxon>Bacillati</taxon>
        <taxon>Bacillota</taxon>
        <taxon>Clostridia</taxon>
        <taxon>Eubacteriales</taxon>
        <taxon>Clostridiales Family XVII. Incertae Sedis</taxon>
        <taxon>Sulfobacillus</taxon>
    </lineage>
</organism>
<feature type="transmembrane region" description="Helical" evidence="1">
    <location>
        <begin position="71"/>
        <end position="94"/>
    </location>
</feature>
<dbReference type="RefSeq" id="WP_169099069.1">
    <property type="nucleotide sequence ID" value="NZ_JABBVZ010000026.1"/>
</dbReference>
<keyword evidence="1" id="KW-0472">Membrane</keyword>
<dbReference type="EMBL" id="JABBVZ010000026">
    <property type="protein sequence ID" value="NMP22603.1"/>
    <property type="molecule type" value="Genomic_DNA"/>
</dbReference>
<protein>
    <submittedName>
        <fullName evidence="2">Uncharacterized protein</fullName>
    </submittedName>
</protein>
<sequence>MIDQSSHDRVMHQVMAEIRQLPLPRRSARRLWVAMASFYGLLVAGMVWQSAMVLSFWQWMLSAVWVAGLEWLAFHLPLVVETAVLLIFGLGFLWHRGRGPLKERNS</sequence>
<evidence type="ECO:0000256" key="1">
    <source>
        <dbReference type="SAM" id="Phobius"/>
    </source>
</evidence>